<dbReference type="AlphaFoldDB" id="A0A2U1L0I4"/>
<evidence type="ECO:0000313" key="3">
    <source>
        <dbReference type="Proteomes" id="UP000245207"/>
    </source>
</evidence>
<name>A0A2U1L0I4_ARTAN</name>
<reference evidence="2 3" key="1">
    <citation type="journal article" date="2018" name="Mol. Plant">
        <title>The genome of Artemisia annua provides insight into the evolution of Asteraceae family and artemisinin biosynthesis.</title>
        <authorList>
            <person name="Shen Q."/>
            <person name="Zhang L."/>
            <person name="Liao Z."/>
            <person name="Wang S."/>
            <person name="Yan T."/>
            <person name="Shi P."/>
            <person name="Liu M."/>
            <person name="Fu X."/>
            <person name="Pan Q."/>
            <person name="Wang Y."/>
            <person name="Lv Z."/>
            <person name="Lu X."/>
            <person name="Zhang F."/>
            <person name="Jiang W."/>
            <person name="Ma Y."/>
            <person name="Chen M."/>
            <person name="Hao X."/>
            <person name="Li L."/>
            <person name="Tang Y."/>
            <person name="Lv G."/>
            <person name="Zhou Y."/>
            <person name="Sun X."/>
            <person name="Brodelius P.E."/>
            <person name="Rose J.K.C."/>
            <person name="Tang K."/>
        </authorList>
    </citation>
    <scope>NUCLEOTIDE SEQUENCE [LARGE SCALE GENOMIC DNA]</scope>
    <source>
        <strain evidence="3">cv. Huhao1</strain>
        <tissue evidence="2">Leaf</tissue>
    </source>
</reference>
<dbReference type="EMBL" id="PKPP01012377">
    <property type="protein sequence ID" value="PWA42474.1"/>
    <property type="molecule type" value="Genomic_DNA"/>
</dbReference>
<keyword evidence="3" id="KW-1185">Reference proteome</keyword>
<feature type="domain" description="KIB1-4 beta-propeller" evidence="1">
    <location>
        <begin position="41"/>
        <end position="124"/>
    </location>
</feature>
<proteinExistence type="predicted"/>
<comment type="caution">
    <text evidence="2">The sequence shown here is derived from an EMBL/GenBank/DDBJ whole genome shotgun (WGS) entry which is preliminary data.</text>
</comment>
<evidence type="ECO:0000313" key="2">
    <source>
        <dbReference type="EMBL" id="PWA42474.1"/>
    </source>
</evidence>
<dbReference type="InterPro" id="IPR005174">
    <property type="entry name" value="KIB1-4_b-propeller"/>
</dbReference>
<evidence type="ECO:0000259" key="1">
    <source>
        <dbReference type="Pfam" id="PF03478"/>
    </source>
</evidence>
<organism evidence="2 3">
    <name type="scientific">Artemisia annua</name>
    <name type="common">Sweet wormwood</name>
    <dbReference type="NCBI Taxonomy" id="35608"/>
    <lineage>
        <taxon>Eukaryota</taxon>
        <taxon>Viridiplantae</taxon>
        <taxon>Streptophyta</taxon>
        <taxon>Embryophyta</taxon>
        <taxon>Tracheophyta</taxon>
        <taxon>Spermatophyta</taxon>
        <taxon>Magnoliopsida</taxon>
        <taxon>eudicotyledons</taxon>
        <taxon>Gunneridae</taxon>
        <taxon>Pentapetalae</taxon>
        <taxon>asterids</taxon>
        <taxon>campanulids</taxon>
        <taxon>Asterales</taxon>
        <taxon>Asteraceae</taxon>
        <taxon>Asteroideae</taxon>
        <taxon>Anthemideae</taxon>
        <taxon>Artemisiinae</taxon>
        <taxon>Artemisia</taxon>
    </lineage>
</organism>
<gene>
    <name evidence="2" type="ORF">CTI12_AA544380</name>
</gene>
<sequence>MEPKHLEVSCESVLPPLSPKQPWFVAQNLEDEADDTHVDIFYNIQDPVSHYRCQIPELHGKRIRGCFHGCWAVLSSNHPRDVIWSLWNPTTSKIINLPPLNHSGSEGDCGDISECCLSAPPEDPNSKTR</sequence>
<accession>A0A2U1L0I4</accession>
<dbReference type="Pfam" id="PF03478">
    <property type="entry name" value="Beta-prop_KIB1-4"/>
    <property type="match status" value="1"/>
</dbReference>
<dbReference type="PANTHER" id="PTHR40891:SF1">
    <property type="entry name" value="DUF295 DOMAIN-CONTAINING PROTEIN"/>
    <property type="match status" value="1"/>
</dbReference>
<dbReference type="PANTHER" id="PTHR40891">
    <property type="entry name" value="DUF295 DOMAIN-CONTAINING PROTEIN"/>
    <property type="match status" value="1"/>
</dbReference>
<protein>
    <recommendedName>
        <fullName evidence="1">KIB1-4 beta-propeller domain-containing protein</fullName>
    </recommendedName>
</protein>
<dbReference type="OrthoDB" id="620303at2759"/>
<dbReference type="Proteomes" id="UP000245207">
    <property type="component" value="Unassembled WGS sequence"/>
</dbReference>